<keyword evidence="1" id="KW-0732">Signal</keyword>
<evidence type="ECO:0000313" key="2">
    <source>
        <dbReference type="EMBL" id="GHB55099.1"/>
    </source>
</evidence>
<accession>A0A8J3D1Y9</accession>
<name>A0A8J3D1Y9_9BACT</name>
<comment type="caution">
    <text evidence="2">The sequence shown here is derived from an EMBL/GenBank/DDBJ whole genome shotgun (WGS) entry which is preliminary data.</text>
</comment>
<protein>
    <submittedName>
        <fullName evidence="2">Uncharacterized protein</fullName>
    </submittedName>
</protein>
<organism evidence="2 3">
    <name type="scientific">Persicitalea jodogahamensis</name>
    <dbReference type="NCBI Taxonomy" id="402147"/>
    <lineage>
        <taxon>Bacteria</taxon>
        <taxon>Pseudomonadati</taxon>
        <taxon>Bacteroidota</taxon>
        <taxon>Cytophagia</taxon>
        <taxon>Cytophagales</taxon>
        <taxon>Spirosomataceae</taxon>
        <taxon>Persicitalea</taxon>
    </lineage>
</organism>
<dbReference type="Proteomes" id="UP000598271">
    <property type="component" value="Unassembled WGS sequence"/>
</dbReference>
<dbReference type="RefSeq" id="WP_189562800.1">
    <property type="nucleotide sequence ID" value="NZ_BMXF01000001.1"/>
</dbReference>
<sequence length="319" mass="34853">MIARILTLLLFAVFTAASARAQDLDSTVAFPVNAVIFLKDGTQLRGVLLSESPVGARIRTDNLGEIAVTADKIESIEKNDNGFYNKGRYWFNNPHYTRYLFAPSALSLSKGEGYYQNSLLLLNSVEVGITDHFTMGGGFVLNPTFRDWQVLFLTPKVSFPTQSKVTFGIGALAIGVFNRTYDFDIQTGVQRKDGIETNFAGVGYGIMTIGGAERNGSVGLGWGFAQGEISASPVINLSYMSRLGRKVGVVTENWIIIPRQGDSGVGILSGGVRFFGEKMAVDLALWVPVGEDAPFFAFPYVDFVIKFGQKKRPGQRSEK</sequence>
<evidence type="ECO:0000313" key="3">
    <source>
        <dbReference type="Proteomes" id="UP000598271"/>
    </source>
</evidence>
<dbReference type="EMBL" id="BMXF01000001">
    <property type="protein sequence ID" value="GHB55099.1"/>
    <property type="molecule type" value="Genomic_DNA"/>
</dbReference>
<gene>
    <name evidence="2" type="ORF">GCM10007390_05310</name>
</gene>
<proteinExistence type="predicted"/>
<keyword evidence="3" id="KW-1185">Reference proteome</keyword>
<feature type="chain" id="PRO_5035207423" evidence="1">
    <location>
        <begin position="22"/>
        <end position="319"/>
    </location>
</feature>
<dbReference type="AlphaFoldDB" id="A0A8J3D1Y9"/>
<feature type="signal peptide" evidence="1">
    <location>
        <begin position="1"/>
        <end position="21"/>
    </location>
</feature>
<evidence type="ECO:0000256" key="1">
    <source>
        <dbReference type="SAM" id="SignalP"/>
    </source>
</evidence>
<reference evidence="2 3" key="1">
    <citation type="journal article" date="2014" name="Int. J. Syst. Evol. Microbiol.">
        <title>Complete genome sequence of Corynebacterium casei LMG S-19264T (=DSM 44701T), isolated from a smear-ripened cheese.</title>
        <authorList>
            <consortium name="US DOE Joint Genome Institute (JGI-PGF)"/>
            <person name="Walter F."/>
            <person name="Albersmeier A."/>
            <person name="Kalinowski J."/>
            <person name="Ruckert C."/>
        </authorList>
    </citation>
    <scope>NUCLEOTIDE SEQUENCE [LARGE SCALE GENOMIC DNA]</scope>
    <source>
        <strain evidence="2 3">KCTC 12866</strain>
    </source>
</reference>